<dbReference type="PROSITE" id="PS00143">
    <property type="entry name" value="INSULINASE"/>
    <property type="match status" value="1"/>
</dbReference>
<dbReference type="InterPro" id="IPR036291">
    <property type="entry name" value="NAD(P)-bd_dom_sf"/>
</dbReference>
<dbReference type="Gene3D" id="3.30.830.10">
    <property type="entry name" value="Metalloenzyme, LuxS/M16 peptidase-like"/>
    <property type="match status" value="2"/>
</dbReference>
<gene>
    <name evidence="18" type="ORF">PHLCEN_2v12111</name>
</gene>
<evidence type="ECO:0000256" key="3">
    <source>
        <dbReference type="ARBA" id="ARBA00004173"/>
    </source>
</evidence>
<organism evidence="18 19">
    <name type="scientific">Hermanssonia centrifuga</name>
    <dbReference type="NCBI Taxonomy" id="98765"/>
    <lineage>
        <taxon>Eukaryota</taxon>
        <taxon>Fungi</taxon>
        <taxon>Dikarya</taxon>
        <taxon>Basidiomycota</taxon>
        <taxon>Agaricomycotina</taxon>
        <taxon>Agaricomycetes</taxon>
        <taxon>Polyporales</taxon>
        <taxon>Meruliaceae</taxon>
        <taxon>Hermanssonia</taxon>
    </lineage>
</organism>
<dbReference type="PANTHER" id="PTHR11851">
    <property type="entry name" value="METALLOPROTEASE"/>
    <property type="match status" value="1"/>
</dbReference>
<evidence type="ECO:0000259" key="17">
    <source>
        <dbReference type="SMART" id="SM00839"/>
    </source>
</evidence>
<comment type="function">
    <text evidence="15">Catalytic subunit of the essential mitochondrial processing protease (MPP), which cleaves the mitochondrial sequence off newly imported precursors proteins. Preferentially, cleaves after an arginine at position P2.</text>
</comment>
<dbReference type="STRING" id="98765.A0A2R6NHY6"/>
<dbReference type="Pfam" id="PF23152">
    <property type="entry name" value="GDH_2nd"/>
    <property type="match status" value="1"/>
</dbReference>
<dbReference type="EC" id="3.4.24.64" evidence="6"/>
<dbReference type="FunFam" id="3.30.830.10:FF:000002">
    <property type="entry name" value="Mitochondrial-processing peptidase subunit beta"/>
    <property type="match status" value="1"/>
</dbReference>
<dbReference type="SUPFAM" id="SSF51735">
    <property type="entry name" value="NAD(P)-binding Rossmann-fold domains"/>
    <property type="match status" value="1"/>
</dbReference>
<evidence type="ECO:0000256" key="10">
    <source>
        <dbReference type="ARBA" id="ARBA00022833"/>
    </source>
</evidence>
<keyword evidence="11" id="KW-0809">Transit peptide</keyword>
<dbReference type="Pfam" id="PF00208">
    <property type="entry name" value="ELFV_dehydrog"/>
    <property type="match status" value="1"/>
</dbReference>
<feature type="domain" description="Glutamate/phenylalanine/leucine/valine/L-tryptophan dehydrogenase C-terminal" evidence="17">
    <location>
        <begin position="689"/>
        <end position="951"/>
    </location>
</feature>
<evidence type="ECO:0000256" key="9">
    <source>
        <dbReference type="ARBA" id="ARBA00022801"/>
    </source>
</evidence>
<evidence type="ECO:0000256" key="13">
    <source>
        <dbReference type="ARBA" id="ARBA00023128"/>
    </source>
</evidence>
<dbReference type="OrthoDB" id="184415at2759"/>
<evidence type="ECO:0000256" key="7">
    <source>
        <dbReference type="ARBA" id="ARBA00022670"/>
    </source>
</evidence>
<dbReference type="Pfam" id="PF00675">
    <property type="entry name" value="Peptidase_M16"/>
    <property type="match status" value="1"/>
</dbReference>
<dbReference type="GO" id="GO:0046872">
    <property type="term" value="F:metal ion binding"/>
    <property type="evidence" value="ECO:0007669"/>
    <property type="project" value="UniProtKB-KW"/>
</dbReference>
<dbReference type="FunFam" id="3.30.830.10:FF:000001">
    <property type="entry name" value="Mitochondrial-processing peptidase subunit beta, mitochondrial"/>
    <property type="match status" value="1"/>
</dbReference>
<dbReference type="GO" id="GO:0004222">
    <property type="term" value="F:metalloendopeptidase activity"/>
    <property type="evidence" value="ECO:0007669"/>
    <property type="project" value="UniProtKB-EC"/>
</dbReference>
<keyword evidence="12" id="KW-0482">Metalloprotease</keyword>
<dbReference type="InterPro" id="IPR006096">
    <property type="entry name" value="Glu/Leu/Phe/Val/Trp_DH_C"/>
</dbReference>
<name>A0A2R6NHY6_9APHY</name>
<keyword evidence="9" id="KW-0378">Hydrolase</keyword>
<evidence type="ECO:0000256" key="1">
    <source>
        <dbReference type="ARBA" id="ARBA00001098"/>
    </source>
</evidence>
<dbReference type="InterPro" id="IPR001431">
    <property type="entry name" value="Pept_M16_Zn_BS"/>
</dbReference>
<keyword evidence="7" id="KW-0645">Protease</keyword>
<evidence type="ECO:0000313" key="19">
    <source>
        <dbReference type="Proteomes" id="UP000186601"/>
    </source>
</evidence>
<dbReference type="Gene3D" id="3.40.50.720">
    <property type="entry name" value="NAD(P)-binding Rossmann-like Domain"/>
    <property type="match status" value="1"/>
</dbReference>
<dbReference type="GO" id="GO:0006520">
    <property type="term" value="P:amino acid metabolic process"/>
    <property type="evidence" value="ECO:0007669"/>
    <property type="project" value="InterPro"/>
</dbReference>
<dbReference type="InterPro" id="IPR055480">
    <property type="entry name" value="NAD-GDH_N"/>
</dbReference>
<comment type="similarity">
    <text evidence="4">Belongs to the Glu/Leu/Phe/Val dehydrogenases family.</text>
</comment>
<keyword evidence="10" id="KW-0862">Zinc</keyword>
<evidence type="ECO:0000256" key="5">
    <source>
        <dbReference type="ARBA" id="ARBA00007261"/>
    </source>
</evidence>
<proteinExistence type="inferred from homology"/>
<evidence type="ECO:0000256" key="15">
    <source>
        <dbReference type="ARBA" id="ARBA00045757"/>
    </source>
</evidence>
<comment type="similarity">
    <text evidence="5">Belongs to the peptidase M16 family.</text>
</comment>
<comment type="catalytic activity">
    <reaction evidence="1">
        <text>Release of N-terminal transit peptides from precursor proteins imported into the mitochondrion, typically with Arg in position P2.</text>
        <dbReference type="EC" id="3.4.24.64"/>
    </reaction>
</comment>
<evidence type="ECO:0000256" key="2">
    <source>
        <dbReference type="ARBA" id="ARBA00001947"/>
    </source>
</evidence>
<keyword evidence="19" id="KW-1185">Reference proteome</keyword>
<feature type="compositionally biased region" description="Polar residues" evidence="16">
    <location>
        <begin position="147"/>
        <end position="160"/>
    </location>
</feature>
<comment type="cofactor">
    <cofactor evidence="2">
        <name>Zn(2+)</name>
        <dbReference type="ChEBI" id="CHEBI:29105"/>
    </cofactor>
</comment>
<evidence type="ECO:0000256" key="12">
    <source>
        <dbReference type="ARBA" id="ARBA00023049"/>
    </source>
</evidence>
<comment type="caution">
    <text evidence="18">The sequence shown here is derived from an EMBL/GenBank/DDBJ whole genome shotgun (WGS) entry which is preliminary data.</text>
</comment>
<dbReference type="InterPro" id="IPR007863">
    <property type="entry name" value="Peptidase_M16_C"/>
</dbReference>
<dbReference type="PANTHER" id="PTHR11851:SF149">
    <property type="entry name" value="GH01077P"/>
    <property type="match status" value="1"/>
</dbReference>
<protein>
    <recommendedName>
        <fullName evidence="6">mitochondrial processing peptidase</fullName>
        <ecNumber evidence="6">3.4.24.64</ecNumber>
    </recommendedName>
    <alternativeName>
        <fullName evidence="14">Beta-MPP</fullName>
    </alternativeName>
</protein>
<comment type="subcellular location">
    <subcellularLocation>
        <location evidence="3">Mitochondrion</location>
    </subcellularLocation>
</comment>
<dbReference type="GO" id="GO:0016491">
    <property type="term" value="F:oxidoreductase activity"/>
    <property type="evidence" value="ECO:0007669"/>
    <property type="project" value="InterPro"/>
</dbReference>
<evidence type="ECO:0000256" key="6">
    <source>
        <dbReference type="ARBA" id="ARBA00012299"/>
    </source>
</evidence>
<dbReference type="GO" id="GO:0006627">
    <property type="term" value="P:protein processing involved in protein targeting to mitochondrion"/>
    <property type="evidence" value="ECO:0007669"/>
    <property type="project" value="TreeGrafter"/>
</dbReference>
<dbReference type="EMBL" id="MLYV02001229">
    <property type="protein sequence ID" value="PSR72007.1"/>
    <property type="molecule type" value="Genomic_DNA"/>
</dbReference>
<dbReference type="SMART" id="SM00839">
    <property type="entry name" value="ELFV_dehydrog"/>
    <property type="match status" value="1"/>
</dbReference>
<feature type="region of interest" description="Disordered" evidence="16">
    <location>
        <begin position="138"/>
        <end position="160"/>
    </location>
</feature>
<dbReference type="InterPro" id="IPR046346">
    <property type="entry name" value="Aminoacid_DH-like_N_sf"/>
</dbReference>
<dbReference type="GO" id="GO:0005759">
    <property type="term" value="C:mitochondrial matrix"/>
    <property type="evidence" value="ECO:0007669"/>
    <property type="project" value="UniProtKB-ARBA"/>
</dbReference>
<evidence type="ECO:0000256" key="14">
    <source>
        <dbReference type="ARBA" id="ARBA00031018"/>
    </source>
</evidence>
<evidence type="ECO:0000256" key="16">
    <source>
        <dbReference type="SAM" id="MobiDB-lite"/>
    </source>
</evidence>
<evidence type="ECO:0000256" key="4">
    <source>
        <dbReference type="ARBA" id="ARBA00006382"/>
    </source>
</evidence>
<dbReference type="SUPFAM" id="SSF63411">
    <property type="entry name" value="LuxS/MPP-like metallohydrolase"/>
    <property type="match status" value="2"/>
</dbReference>
<dbReference type="Pfam" id="PF05193">
    <property type="entry name" value="Peptidase_M16_C"/>
    <property type="match status" value="1"/>
</dbReference>
<evidence type="ECO:0000313" key="18">
    <source>
        <dbReference type="EMBL" id="PSR72007.1"/>
    </source>
</evidence>
<dbReference type="Proteomes" id="UP000186601">
    <property type="component" value="Unassembled WGS sequence"/>
</dbReference>
<keyword evidence="8" id="KW-0479">Metal-binding</keyword>
<accession>A0A2R6NHY6</accession>
<dbReference type="InterPro" id="IPR011765">
    <property type="entry name" value="Pept_M16_N"/>
</dbReference>
<evidence type="ECO:0000256" key="11">
    <source>
        <dbReference type="ARBA" id="ARBA00022946"/>
    </source>
</evidence>
<reference evidence="18 19" key="1">
    <citation type="submission" date="2018-02" db="EMBL/GenBank/DDBJ databases">
        <title>Genome sequence of the basidiomycete white-rot fungus Phlebia centrifuga.</title>
        <authorList>
            <person name="Granchi Z."/>
            <person name="Peng M."/>
            <person name="de Vries R.P."/>
            <person name="Hilden K."/>
            <person name="Makela M.R."/>
            <person name="Grigoriev I."/>
            <person name="Riley R."/>
        </authorList>
    </citation>
    <scope>NUCLEOTIDE SEQUENCE [LARGE SCALE GENOMIC DNA]</scope>
    <source>
        <strain evidence="18 19">FBCC195</strain>
    </source>
</reference>
<dbReference type="SUPFAM" id="SSF53223">
    <property type="entry name" value="Aminoacid dehydrogenase-like, N-terminal domain"/>
    <property type="match status" value="1"/>
</dbReference>
<evidence type="ECO:0000256" key="8">
    <source>
        <dbReference type="ARBA" id="ARBA00022723"/>
    </source>
</evidence>
<dbReference type="InterPro" id="IPR050361">
    <property type="entry name" value="MPP/UQCRC_Complex"/>
</dbReference>
<dbReference type="InterPro" id="IPR056365">
    <property type="entry name" value="NAD-GDH_2nd"/>
</dbReference>
<dbReference type="InterPro" id="IPR011249">
    <property type="entry name" value="Metalloenz_LuxS/M16"/>
</dbReference>
<sequence length="1482" mass="164964">MSTPQSTSGTSTPASAGTLTDAKNLLAVPGQRPVQDSHRLKNVPGYSTPIFKGKEEQRAKVQANIASKGFIPRELVANEVNWFYSYLGIDDNYFSSESVEIISDHIIALYGAKVLAYTKHDPSKLVIDLENLDKDGKGATFIHTSPPGKTSTEGPGSTCETRIDEQYLDPSTPDNAYRLETYRSAGSISSTASQQLRCYFVNKCNFPKEAPASTRTDGKTDIRTVSDPAFLEKASENTLEIYQNVMWDVEKRYGPVMEVYEVEGSRERRLVIGYKMGGTSKFFSALSNLYHFYSLYSARKYVEQFSNGITIIGLYLNPLPGVNAPPIEHSIYQVMKEASLLYCLPDNPFFYASGAASGTHAVQEATYAYCGWVFAQHFCNRLGSAYLGLRNILDESNPTHAEVLNDIKLRFREETFTRESIAQVIHAHPDLINLLYVNFAMVHYPQSDEASQLMPTLSYQRLQTQQPLSDQELYDKIRRSIPNKHELQVLESFLIFNKHMLKTNFYQPTKVALSFRLAPEFLPEVEYPKKPFGMFFIIGNEFRGFHIRFKDVARGGIRIVRSRNRENYSINQRQLFDENYGLASTQSLKNKDIPEGGAKGTILPSLGAPPKLCFEKYVDAVIDLLIPGQSPGIKEQLVDLYGKPEILFFGPDEGTADLMDWAALHARERGAEAWWKSFTTGKSAEHLGGIPHDTYGMTSLGVRQYVLGIYKQLGLREKDVTKVQTGGPDGDLGSNEILLSSDKTVAIIDGSGVLADPAGLNRDELIRLAHARVPVANFDSSKLSKDGYLVRVEDQDVKLPSGEVVVDGTDFRNGAHLRFKADLFVPCGGRPEAVNISNVAALVDSEGKPHFKYVVEGANLFFTQQARLFLEKRKVVLFKDSSANKGGVTSSSLEVLAGLTLSTDEYIEHMIFKDGKPSEFYQSYVRNIQDKITENAAAEFHCIWKEHARLQGAKPRTIISDELSSTLNALQEELEASDLFNDEPSKRGVMKRAIPKTLIDKVGLDTLLTRLPEAYQRALFSSWVASHFRPIRPLRSFATVVNSPTTQLTTLSNGLTVATEAHPHAETATVGVWIDAGSRAETDKTNGTAHFLEHMAFKGTNKRSQHALELEVENLGAHLNAYTSREQTVYYAKSFRKDVGQTVDIISDILQNSKLENSAIERERDVILREQQEVDKQMEEVVFDHLHAVAFQGQPLGRTILGPKQNILSINRNDLDSYIKTNYTADRMVLVGTGGVDHNELVKHAEKHFSSLPVSANPIPLGRLAHPKTQFIGSEVRIRDDTSPTAHIAIAVEGVGWSSPDYYPMLVMQSIMGNWDRSLGAASLMSSQLSHIISSNNLANSFMSFSTSYSDTGLWGIYLVTENLMNMDDLAHFTLREWTRMSIGASDVEVERAKSQLKASLLLSLDGTTPIAEDIGRQLVTSGRRMTPQQIEFAVDAVSSADIKRVAQKYLWDQDIAIAAVGPIEGLLDYNRIRADMSSLVY</sequence>
<keyword evidence="13" id="KW-0496">Mitochondrion</keyword>
<dbReference type="Pfam" id="PF23147">
    <property type="entry name" value="GDH2_N"/>
    <property type="match status" value="1"/>
</dbReference>